<dbReference type="InterPro" id="IPR017475">
    <property type="entry name" value="EPS_sugar_tfrase"/>
</dbReference>
<keyword evidence="6 9" id="KW-0812">Transmembrane</keyword>
<evidence type="ECO:0000256" key="8">
    <source>
        <dbReference type="ARBA" id="ARBA00023136"/>
    </source>
</evidence>
<feature type="transmembrane region" description="Helical" evidence="9">
    <location>
        <begin position="58"/>
        <end position="76"/>
    </location>
</feature>
<dbReference type="PANTHER" id="PTHR30576">
    <property type="entry name" value="COLANIC BIOSYNTHESIS UDP-GLUCOSE LIPID CARRIER TRANSFERASE"/>
    <property type="match status" value="1"/>
</dbReference>
<evidence type="ECO:0000256" key="1">
    <source>
        <dbReference type="ARBA" id="ARBA00004141"/>
    </source>
</evidence>
<evidence type="ECO:0000313" key="12">
    <source>
        <dbReference type="Proteomes" id="UP000758168"/>
    </source>
</evidence>
<feature type="transmembrane region" description="Helical" evidence="9">
    <location>
        <begin position="122"/>
        <end position="143"/>
    </location>
</feature>
<name>A0ABS4Z4M4_9ACTN</name>
<evidence type="ECO:0000313" key="11">
    <source>
        <dbReference type="EMBL" id="MBP2415919.1"/>
    </source>
</evidence>
<dbReference type="Gene3D" id="3.40.50.720">
    <property type="entry name" value="NAD(P)-binding Rossmann-like Domain"/>
    <property type="match status" value="1"/>
</dbReference>
<dbReference type="NCBIfam" id="TIGR03025">
    <property type="entry name" value="EPS_sugtrans"/>
    <property type="match status" value="1"/>
</dbReference>
<dbReference type="PANTHER" id="PTHR30576:SF4">
    <property type="entry name" value="UNDECAPRENYL-PHOSPHATE GALACTOSE PHOSPHOTRANSFERASE"/>
    <property type="match status" value="1"/>
</dbReference>
<protein>
    <submittedName>
        <fullName evidence="11">Exopolysaccharide biosynthesis polyprenyl glycosylphosphotransferase</fullName>
    </submittedName>
</protein>
<comment type="subcellular location">
    <subcellularLocation>
        <location evidence="2">Cell membrane</location>
    </subcellularLocation>
    <subcellularLocation>
        <location evidence="1">Membrane</location>
        <topology evidence="1">Multi-pass membrane protein</topology>
    </subcellularLocation>
</comment>
<keyword evidence="4" id="KW-1003">Cell membrane</keyword>
<dbReference type="Proteomes" id="UP000758168">
    <property type="component" value="Unassembled WGS sequence"/>
</dbReference>
<feature type="transmembrane region" description="Helical" evidence="9">
    <location>
        <begin position="88"/>
        <end position="110"/>
    </location>
</feature>
<keyword evidence="8 9" id="KW-0472">Membrane</keyword>
<feature type="transmembrane region" description="Helical" evidence="9">
    <location>
        <begin position="18"/>
        <end position="38"/>
    </location>
</feature>
<comment type="caution">
    <text evidence="11">The sequence shown here is derived from an EMBL/GenBank/DDBJ whole genome shotgun (WGS) entry which is preliminary data.</text>
</comment>
<evidence type="ECO:0000256" key="5">
    <source>
        <dbReference type="ARBA" id="ARBA00022679"/>
    </source>
</evidence>
<evidence type="ECO:0000256" key="2">
    <source>
        <dbReference type="ARBA" id="ARBA00004236"/>
    </source>
</evidence>
<keyword evidence="7 9" id="KW-1133">Transmembrane helix</keyword>
<proteinExistence type="inferred from homology"/>
<keyword evidence="12" id="KW-1185">Reference proteome</keyword>
<evidence type="ECO:0000256" key="4">
    <source>
        <dbReference type="ARBA" id="ARBA00022475"/>
    </source>
</evidence>
<dbReference type="InterPro" id="IPR003362">
    <property type="entry name" value="Bact_transf"/>
</dbReference>
<comment type="similarity">
    <text evidence="3">Belongs to the bacterial sugar transferase family.</text>
</comment>
<sequence>MVRVLDDVRTSGTTWRSAALVAADVVALYAASVAAYELRALEDKPLLEYASIGSFAETMLALVPAWVVLFAACGLYTTRQSYGRASEVGRLLVAVGLGVTSLVLVDYFTLGAPLFPGRKVPVYAFLLGVAAVLLGRSLVRLVLQQVYARDRGLHNVAVVGSGPLAERIVAELGRPGRGTRVIAAVSVRDAGSLLLGRVPVYSTVEQVLQSHRVPVHEIVHVDPDASRDEAARLMALATARGMGYRFVPDMYGVFAAGSVMSTVAGIPLMEVRLTTLDGWGAVGKRLVDAVGAAVGLFLLAPLFLAVGLAVKLTDPTGPVFYRQERLGRGGRPIGVLKFRTMRWEYSTGPDRPYRTAVEAFEAMGRADLVPEFLVAQKVADDPRVSGLGAFLRRTSLDELPQLVNALRGDLSLVGPRPITVGELERYGPRRDSFLALKPGITGLWQVSGRSDTGYDERVALDVFYVENWSHWLDLSILARTVVTVAARRGAY</sequence>
<dbReference type="Pfam" id="PF02397">
    <property type="entry name" value="Bac_transf"/>
    <property type="match status" value="1"/>
</dbReference>
<evidence type="ECO:0000259" key="10">
    <source>
        <dbReference type="Pfam" id="PF02397"/>
    </source>
</evidence>
<feature type="transmembrane region" description="Helical" evidence="9">
    <location>
        <begin position="289"/>
        <end position="310"/>
    </location>
</feature>
<keyword evidence="5" id="KW-0808">Transferase</keyword>
<evidence type="ECO:0000256" key="9">
    <source>
        <dbReference type="SAM" id="Phobius"/>
    </source>
</evidence>
<dbReference type="RefSeq" id="WP_210053274.1">
    <property type="nucleotide sequence ID" value="NZ_JAGIOB010000001.1"/>
</dbReference>
<evidence type="ECO:0000256" key="3">
    <source>
        <dbReference type="ARBA" id="ARBA00006464"/>
    </source>
</evidence>
<organism evidence="11 12">
    <name type="scientific">Microlunatus capsulatus</name>
    <dbReference type="NCBI Taxonomy" id="99117"/>
    <lineage>
        <taxon>Bacteria</taxon>
        <taxon>Bacillati</taxon>
        <taxon>Actinomycetota</taxon>
        <taxon>Actinomycetes</taxon>
        <taxon>Propionibacteriales</taxon>
        <taxon>Propionibacteriaceae</taxon>
        <taxon>Microlunatus</taxon>
    </lineage>
</organism>
<evidence type="ECO:0000256" key="7">
    <source>
        <dbReference type="ARBA" id="ARBA00022989"/>
    </source>
</evidence>
<gene>
    <name evidence="11" type="ORF">JOF54_000841</name>
</gene>
<reference evidence="11 12" key="1">
    <citation type="submission" date="2021-03" db="EMBL/GenBank/DDBJ databases">
        <title>Sequencing the genomes of 1000 actinobacteria strains.</title>
        <authorList>
            <person name="Klenk H.-P."/>
        </authorList>
    </citation>
    <scope>NUCLEOTIDE SEQUENCE [LARGE SCALE GENOMIC DNA]</scope>
    <source>
        <strain evidence="11 12">DSM 12936</strain>
    </source>
</reference>
<feature type="domain" description="Bacterial sugar transferase" evidence="10">
    <location>
        <begin position="284"/>
        <end position="484"/>
    </location>
</feature>
<dbReference type="EMBL" id="JAGIOB010000001">
    <property type="protein sequence ID" value="MBP2415919.1"/>
    <property type="molecule type" value="Genomic_DNA"/>
</dbReference>
<accession>A0ABS4Z4M4</accession>
<evidence type="ECO:0000256" key="6">
    <source>
        <dbReference type="ARBA" id="ARBA00022692"/>
    </source>
</evidence>
<feature type="transmembrane region" description="Helical" evidence="9">
    <location>
        <begin position="250"/>
        <end position="269"/>
    </location>
</feature>